<reference evidence="3 4" key="1">
    <citation type="submission" date="2019-03" db="EMBL/GenBank/DDBJ databases">
        <title>Three New Species of Nocardioides, Nocardioides euryhalodurans sp. nov., Nocardioides seonyuensis sp. nov. and Nocardioides eburneoflavus sp. nov. Iolated from Soil.</title>
        <authorList>
            <person name="Roh S.G."/>
            <person name="Lee C."/>
            <person name="Kim M.-K."/>
            <person name="Kim S.B."/>
        </authorList>
    </citation>
    <scope>NUCLEOTIDE SEQUENCE [LARGE SCALE GENOMIC DNA]</scope>
    <source>
        <strain evidence="3 4">MMS17-SY207-3</strain>
    </source>
</reference>
<sequence>MTDDRLIAERAKRVVALVEDNVRTELQVTNGGFDLGLSDETIERLMQGVTSGLLYAFAVDWSPDWVRAGDVHHWEEAGRYFARCGVCLADSPPSPDQETADAWAHKHGNSR</sequence>
<gene>
    <name evidence="3" type="ORF">EXE58_13410</name>
</gene>
<dbReference type="Pfam" id="PF25232">
    <property type="entry name" value="DUF7848"/>
    <property type="match status" value="1"/>
</dbReference>
<name>A0A4P7IGF2_9ACTN</name>
<dbReference type="Proteomes" id="UP000294853">
    <property type="component" value="Chromosome"/>
</dbReference>
<evidence type="ECO:0000256" key="1">
    <source>
        <dbReference type="SAM" id="MobiDB-lite"/>
    </source>
</evidence>
<dbReference type="InterPro" id="IPR057170">
    <property type="entry name" value="DUF7848"/>
</dbReference>
<proteinExistence type="predicted"/>
<dbReference type="OrthoDB" id="5013187at2"/>
<dbReference type="EMBL" id="CP038436">
    <property type="protein sequence ID" value="QBX56366.1"/>
    <property type="molecule type" value="Genomic_DNA"/>
</dbReference>
<dbReference type="AlphaFoldDB" id="A0A4P7IGF2"/>
<feature type="domain" description="DUF7848" evidence="2">
    <location>
        <begin position="64"/>
        <end position="109"/>
    </location>
</feature>
<evidence type="ECO:0000259" key="2">
    <source>
        <dbReference type="Pfam" id="PF25232"/>
    </source>
</evidence>
<dbReference type="RefSeq" id="WP_135268356.1">
    <property type="nucleotide sequence ID" value="NZ_CP038436.1"/>
</dbReference>
<organism evidence="3 4">
    <name type="scientific">Nocardioides seonyuensis</name>
    <dbReference type="NCBI Taxonomy" id="2518371"/>
    <lineage>
        <taxon>Bacteria</taxon>
        <taxon>Bacillati</taxon>
        <taxon>Actinomycetota</taxon>
        <taxon>Actinomycetes</taxon>
        <taxon>Propionibacteriales</taxon>
        <taxon>Nocardioidaceae</taxon>
        <taxon>Nocardioides</taxon>
    </lineage>
</organism>
<keyword evidence="4" id="KW-1185">Reference proteome</keyword>
<protein>
    <recommendedName>
        <fullName evidence="2">DUF7848 domain-containing protein</fullName>
    </recommendedName>
</protein>
<accession>A0A4P7IGF2</accession>
<evidence type="ECO:0000313" key="4">
    <source>
        <dbReference type="Proteomes" id="UP000294853"/>
    </source>
</evidence>
<dbReference type="KEGG" id="nsn:EXE58_13410"/>
<evidence type="ECO:0000313" key="3">
    <source>
        <dbReference type="EMBL" id="QBX56366.1"/>
    </source>
</evidence>
<feature type="region of interest" description="Disordered" evidence="1">
    <location>
        <begin position="92"/>
        <end position="111"/>
    </location>
</feature>